<dbReference type="Proteomes" id="UP001610334">
    <property type="component" value="Unassembled WGS sequence"/>
</dbReference>
<keyword evidence="2" id="KW-1185">Reference proteome</keyword>
<evidence type="ECO:0000313" key="1">
    <source>
        <dbReference type="EMBL" id="KAL2808636.1"/>
    </source>
</evidence>
<accession>A0ABR4GZL1</accession>
<gene>
    <name evidence="1" type="ORF">BJX63DRAFT_435926</name>
</gene>
<organism evidence="1 2">
    <name type="scientific">Aspergillus granulosus</name>
    <dbReference type="NCBI Taxonomy" id="176169"/>
    <lineage>
        <taxon>Eukaryota</taxon>
        <taxon>Fungi</taxon>
        <taxon>Dikarya</taxon>
        <taxon>Ascomycota</taxon>
        <taxon>Pezizomycotina</taxon>
        <taxon>Eurotiomycetes</taxon>
        <taxon>Eurotiomycetidae</taxon>
        <taxon>Eurotiales</taxon>
        <taxon>Aspergillaceae</taxon>
        <taxon>Aspergillus</taxon>
        <taxon>Aspergillus subgen. Nidulantes</taxon>
    </lineage>
</organism>
<reference evidence="1 2" key="1">
    <citation type="submission" date="2024-07" db="EMBL/GenBank/DDBJ databases">
        <title>Section-level genome sequencing and comparative genomics of Aspergillus sections Usti and Cavernicolus.</title>
        <authorList>
            <consortium name="Lawrence Berkeley National Laboratory"/>
            <person name="Nybo J.L."/>
            <person name="Vesth T.C."/>
            <person name="Theobald S."/>
            <person name="Frisvad J.C."/>
            <person name="Larsen T.O."/>
            <person name="Kjaerboelling I."/>
            <person name="Rothschild-Mancinelli K."/>
            <person name="Lyhne E.K."/>
            <person name="Kogle M.E."/>
            <person name="Barry K."/>
            <person name="Clum A."/>
            <person name="Na H."/>
            <person name="Ledsgaard L."/>
            <person name="Lin J."/>
            <person name="Lipzen A."/>
            <person name="Kuo A."/>
            <person name="Riley R."/>
            <person name="Mondo S."/>
            <person name="Labutti K."/>
            <person name="Haridas S."/>
            <person name="Pangalinan J."/>
            <person name="Salamov A.A."/>
            <person name="Simmons B.A."/>
            <person name="Magnuson J.K."/>
            <person name="Chen J."/>
            <person name="Drula E."/>
            <person name="Henrissat B."/>
            <person name="Wiebenga A."/>
            <person name="Lubbers R.J."/>
            <person name="Gomes A.C."/>
            <person name="Makela M.R."/>
            <person name="Stajich J."/>
            <person name="Grigoriev I.V."/>
            <person name="Mortensen U.H."/>
            <person name="De Vries R.P."/>
            <person name="Baker S.E."/>
            <person name="Andersen M.R."/>
        </authorList>
    </citation>
    <scope>NUCLEOTIDE SEQUENCE [LARGE SCALE GENOMIC DNA]</scope>
    <source>
        <strain evidence="1 2">CBS 588.65</strain>
    </source>
</reference>
<dbReference type="EMBL" id="JBFXLT010000107">
    <property type="protein sequence ID" value="KAL2808636.1"/>
    <property type="molecule type" value="Genomic_DNA"/>
</dbReference>
<protein>
    <submittedName>
        <fullName evidence="1">Uncharacterized protein</fullName>
    </submittedName>
</protein>
<name>A0ABR4GZL1_9EURO</name>
<sequence>MNQHSSDLTDFVGNMPAFKKKVKLAQEPYYVNGVKDQTTKKKRIDPNSDSVSDQGTVVGAEVQATEKTPVNPDSDSLSDQVTVVGSIHKTTTPWFLY</sequence>
<comment type="caution">
    <text evidence="1">The sequence shown here is derived from an EMBL/GenBank/DDBJ whole genome shotgun (WGS) entry which is preliminary data.</text>
</comment>
<proteinExistence type="predicted"/>
<evidence type="ECO:0000313" key="2">
    <source>
        <dbReference type="Proteomes" id="UP001610334"/>
    </source>
</evidence>